<feature type="region of interest" description="Disordered" evidence="1">
    <location>
        <begin position="687"/>
        <end position="722"/>
    </location>
</feature>
<feature type="region of interest" description="Disordered" evidence="1">
    <location>
        <begin position="643"/>
        <end position="665"/>
    </location>
</feature>
<feature type="compositionally biased region" description="Low complexity" evidence="1">
    <location>
        <begin position="56"/>
        <end position="69"/>
    </location>
</feature>
<reference evidence="3 4" key="1">
    <citation type="submission" date="2016-07" db="EMBL/GenBank/DDBJ databases">
        <title>Pervasive Adenine N6-methylation of Active Genes in Fungi.</title>
        <authorList>
            <consortium name="DOE Joint Genome Institute"/>
            <person name="Mondo S.J."/>
            <person name="Dannebaum R.O."/>
            <person name="Kuo R.C."/>
            <person name="Labutti K."/>
            <person name="Haridas S."/>
            <person name="Kuo A."/>
            <person name="Salamov A."/>
            <person name="Ahrendt S.R."/>
            <person name="Lipzen A."/>
            <person name="Sullivan W."/>
            <person name="Andreopoulos W.B."/>
            <person name="Clum A."/>
            <person name="Lindquist E."/>
            <person name="Daum C."/>
            <person name="Ramamoorthy G.K."/>
            <person name="Gryganskyi A."/>
            <person name="Culley D."/>
            <person name="Magnuson J.K."/>
            <person name="James T.Y."/>
            <person name="O'Malley M.A."/>
            <person name="Stajich J.E."/>
            <person name="Spatafora J.W."/>
            <person name="Visel A."/>
            <person name="Grigoriev I.V."/>
        </authorList>
    </citation>
    <scope>NUCLEOTIDE SEQUENCE [LARGE SCALE GENOMIC DNA]</scope>
    <source>
        <strain evidence="3 4">68-887.2</strain>
    </source>
</reference>
<gene>
    <name evidence="3" type="ORF">BCR39DRAFT_38399</name>
</gene>
<feature type="compositionally biased region" description="Low complexity" evidence="1">
    <location>
        <begin position="33"/>
        <end position="47"/>
    </location>
</feature>
<sequence>MSIAPYTPRTMPTPTARPSSDLGTPTTTRQPLSTSRIVSSPISPSTPRRTRPLQLSKTKSPSPTSSSSSVQAFQRRHASEYAHLHKHSSESLRRARLEQEEARLAEERRLGREKRASLSSSSSLAHQGEANARHRDAWRPLSLLQHREPSVKGHSRSMSNDPVSSMRDLGGMRATSQPTRTRRLSIAPRIRSISERPPLPPARPSSTLEVLIESNPSPPSTPSHSSMSNTSSIVSKPGSTYSWATSFSGETSELRLASHYVPSTPPSPEQSEILSSAEKTQRRRKRVVAIAHTARQLEGVGSRDEEDPELYWTLQRAWNERPGVVAQAELLPAADLPPHIRRATGPLPYPLAKDLYLPPGAAPALSHSPNGSPAEPYFSTPSNQEEVYSDPSTYPAPSRTSYDSRLTGRTSARYSYASTLHDLAVDGGWEAGQRLMSEKAWLRTPQSDWTGWDDSVPPQSILSGPSAELQSTPRAVRIKENGDSPRRTTPERSLRKYTKPIQRLPISTQLSDAPPPLPLADTMAAPAKSWGLGISSWWASSQVATVESDFHLEPEPTPPDIPLPPTPPSPQMKRRRISKDSSDDLAVEIDLELQDNSMIGETSGSLSSSPFRQTWTHWSTSSLPPRELEAEVLVSGTLSARYSFPSRQRQSQTHQSENTSGEETHEVLELIKADPNSPRAMTVTMTELKEPQSLESEAISRAESGTLDPTQPESSMVVESATMTTPVLHLSPLEDQQRQSPPLLSGPLFSPQEFPTINTSLAEANASRIENLRISPYPLHGERKMRTLDSGMIHDMRHHPETREQERDMQDEEGRHSQDEEMRHLPERDLQDDGLVGVRRDLPDEGRLVWEYQQAAAAAATAKLPRPMSRTDVEQGMAAPIDHSNPSATAGRVQTLFWLGWILPFLWLIGGWTSLPDRSMVDVERNAGVEAKGEAKNTNRYIAWARYPDPWVRRCRIAAVSSATVIGLGSVIAVVVYFSVAFG</sequence>
<feature type="compositionally biased region" description="Polar residues" evidence="1">
    <location>
        <begin position="269"/>
        <end position="278"/>
    </location>
</feature>
<organism evidence="3 4">
    <name type="scientific">Naematelia encephala</name>
    <dbReference type="NCBI Taxonomy" id="71784"/>
    <lineage>
        <taxon>Eukaryota</taxon>
        <taxon>Fungi</taxon>
        <taxon>Dikarya</taxon>
        <taxon>Basidiomycota</taxon>
        <taxon>Agaricomycotina</taxon>
        <taxon>Tremellomycetes</taxon>
        <taxon>Tremellales</taxon>
        <taxon>Naemateliaceae</taxon>
        <taxon>Naematelia</taxon>
    </lineage>
</organism>
<feature type="compositionally biased region" description="Pro residues" evidence="1">
    <location>
        <begin position="555"/>
        <end position="570"/>
    </location>
</feature>
<evidence type="ECO:0000256" key="1">
    <source>
        <dbReference type="SAM" id="MobiDB-lite"/>
    </source>
</evidence>
<feature type="region of interest" description="Disordered" evidence="1">
    <location>
        <begin position="1"/>
        <end position="94"/>
    </location>
</feature>
<keyword evidence="4" id="KW-1185">Reference proteome</keyword>
<protein>
    <submittedName>
        <fullName evidence="3">Uncharacterized protein</fullName>
    </submittedName>
</protein>
<feature type="region of interest" description="Disordered" evidence="1">
    <location>
        <begin position="259"/>
        <end position="285"/>
    </location>
</feature>
<comment type="caution">
    <text evidence="3">The sequence shown here is derived from an EMBL/GenBank/DDBJ whole genome shotgun (WGS) entry which is preliminary data.</text>
</comment>
<feature type="compositionally biased region" description="Polar residues" evidence="1">
    <location>
        <begin position="21"/>
        <end position="32"/>
    </location>
</feature>
<feature type="transmembrane region" description="Helical" evidence="2">
    <location>
        <begin position="896"/>
        <end position="915"/>
    </location>
</feature>
<feature type="region of interest" description="Disordered" evidence="1">
    <location>
        <begin position="797"/>
        <end position="830"/>
    </location>
</feature>
<dbReference type="AlphaFoldDB" id="A0A1Y2BMA2"/>
<feature type="compositionally biased region" description="Polar residues" evidence="1">
    <location>
        <begin position="379"/>
        <end position="392"/>
    </location>
</feature>
<feature type="region of interest" description="Disordered" evidence="1">
    <location>
        <begin position="106"/>
        <end position="239"/>
    </location>
</feature>
<feature type="region of interest" description="Disordered" evidence="1">
    <location>
        <begin position="362"/>
        <end position="404"/>
    </location>
</feature>
<feature type="compositionally biased region" description="Low complexity" evidence="1">
    <location>
        <begin position="1"/>
        <end position="18"/>
    </location>
</feature>
<dbReference type="EMBL" id="MCFC01000001">
    <property type="protein sequence ID" value="ORY35886.1"/>
    <property type="molecule type" value="Genomic_DNA"/>
</dbReference>
<feature type="compositionally biased region" description="Basic and acidic residues" evidence="1">
    <location>
        <begin position="106"/>
        <end position="116"/>
    </location>
</feature>
<evidence type="ECO:0000256" key="2">
    <source>
        <dbReference type="SAM" id="Phobius"/>
    </source>
</evidence>
<accession>A0A1Y2BMA2</accession>
<keyword evidence="2" id="KW-0472">Membrane</keyword>
<proteinExistence type="predicted"/>
<feature type="transmembrane region" description="Helical" evidence="2">
    <location>
        <begin position="957"/>
        <end position="980"/>
    </location>
</feature>
<keyword evidence="2" id="KW-1133">Transmembrane helix</keyword>
<dbReference type="STRING" id="71784.A0A1Y2BMA2"/>
<dbReference type="InParanoid" id="A0A1Y2BMA2"/>
<feature type="compositionally biased region" description="Polar residues" evidence="1">
    <location>
        <begin position="457"/>
        <end position="473"/>
    </location>
</feature>
<keyword evidence="2" id="KW-0812">Transmembrane</keyword>
<evidence type="ECO:0000313" key="3">
    <source>
        <dbReference type="EMBL" id="ORY35886.1"/>
    </source>
</evidence>
<dbReference type="Proteomes" id="UP000193986">
    <property type="component" value="Unassembled WGS sequence"/>
</dbReference>
<dbReference type="OrthoDB" id="2596885at2759"/>
<feature type="compositionally biased region" description="Basic and acidic residues" evidence="1">
    <location>
        <begin position="477"/>
        <end position="494"/>
    </location>
</feature>
<feature type="compositionally biased region" description="Polar residues" evidence="1">
    <location>
        <begin position="643"/>
        <end position="661"/>
    </location>
</feature>
<name>A0A1Y2BMA2_9TREE</name>
<evidence type="ECO:0000313" key="4">
    <source>
        <dbReference type="Proteomes" id="UP000193986"/>
    </source>
</evidence>
<feature type="region of interest" description="Disordered" evidence="1">
    <location>
        <begin position="551"/>
        <end position="582"/>
    </location>
</feature>
<feature type="compositionally biased region" description="Low complexity" evidence="1">
    <location>
        <begin position="222"/>
        <end position="232"/>
    </location>
</feature>
<feature type="region of interest" description="Disordered" evidence="1">
    <location>
        <begin position="449"/>
        <end position="502"/>
    </location>
</feature>
<feature type="compositionally biased region" description="Basic and acidic residues" evidence="1">
    <location>
        <begin position="77"/>
        <end position="94"/>
    </location>
</feature>